<dbReference type="SUPFAM" id="SSF161098">
    <property type="entry name" value="MetI-like"/>
    <property type="match status" value="1"/>
</dbReference>
<sequence>MRRRRRPGLAGYAFTAPALVLVFGVVYAGVVYTGYTSTLDWDGISPTPEQVGLDNYRALASDDLFWLTLRHLLIFFALTIPVQMALGFMIALLLQTRVAGSMLVKACIFVPVVLAPAVVGSAFRQILAADGALNQALDAVGLGALSHPWLADPSTALFAVAAINVWQWTGFSFILYQAALSQVDGEVLEAARLDGASVPRTVLSIIAPLLRGTHITLLVIGCIGSLKTFDLVYVLTGGGPARSTELLTTYLYSRTVVQFDVGYGAALTVVLLMFSVVLSTVQSRVSERSD</sequence>
<keyword evidence="2 7" id="KW-0813">Transport</keyword>
<evidence type="ECO:0000256" key="2">
    <source>
        <dbReference type="ARBA" id="ARBA00022448"/>
    </source>
</evidence>
<dbReference type="CDD" id="cd06261">
    <property type="entry name" value="TM_PBP2"/>
    <property type="match status" value="1"/>
</dbReference>
<evidence type="ECO:0000256" key="1">
    <source>
        <dbReference type="ARBA" id="ARBA00004651"/>
    </source>
</evidence>
<evidence type="ECO:0000256" key="7">
    <source>
        <dbReference type="RuleBase" id="RU363032"/>
    </source>
</evidence>
<dbReference type="PANTHER" id="PTHR30193">
    <property type="entry name" value="ABC TRANSPORTER PERMEASE PROTEIN"/>
    <property type="match status" value="1"/>
</dbReference>
<feature type="transmembrane region" description="Helical" evidence="7">
    <location>
        <begin position="156"/>
        <end position="180"/>
    </location>
</feature>
<keyword evidence="6 7" id="KW-0472">Membrane</keyword>
<feature type="transmembrane region" description="Helical" evidence="7">
    <location>
        <begin position="12"/>
        <end position="35"/>
    </location>
</feature>
<evidence type="ECO:0000256" key="3">
    <source>
        <dbReference type="ARBA" id="ARBA00022475"/>
    </source>
</evidence>
<keyword evidence="4 7" id="KW-0812">Transmembrane</keyword>
<protein>
    <submittedName>
        <fullName evidence="9">Various polyols ABC transporter, permease component 1</fullName>
    </submittedName>
</protein>
<name>A0A6J4MGC4_9ACTN</name>
<dbReference type="InterPro" id="IPR000515">
    <property type="entry name" value="MetI-like"/>
</dbReference>
<dbReference type="Pfam" id="PF00528">
    <property type="entry name" value="BPD_transp_1"/>
    <property type="match status" value="1"/>
</dbReference>
<dbReference type="GO" id="GO:0005886">
    <property type="term" value="C:plasma membrane"/>
    <property type="evidence" value="ECO:0007669"/>
    <property type="project" value="UniProtKB-SubCell"/>
</dbReference>
<comment type="similarity">
    <text evidence="7">Belongs to the binding-protein-dependent transport system permease family.</text>
</comment>
<feature type="transmembrane region" description="Helical" evidence="7">
    <location>
        <begin position="201"/>
        <end position="226"/>
    </location>
</feature>
<dbReference type="PANTHER" id="PTHR30193:SF37">
    <property type="entry name" value="INNER MEMBRANE ABC TRANSPORTER PERMEASE PROTEIN YCJO"/>
    <property type="match status" value="1"/>
</dbReference>
<gene>
    <name evidence="9" type="ORF">AVDCRST_MAG46-3134</name>
</gene>
<dbReference type="InterPro" id="IPR035906">
    <property type="entry name" value="MetI-like_sf"/>
</dbReference>
<dbReference type="PROSITE" id="PS50928">
    <property type="entry name" value="ABC_TM1"/>
    <property type="match status" value="1"/>
</dbReference>
<proteinExistence type="inferred from homology"/>
<feature type="transmembrane region" description="Helical" evidence="7">
    <location>
        <begin position="106"/>
        <end position="127"/>
    </location>
</feature>
<feature type="domain" description="ABC transmembrane type-1" evidence="8">
    <location>
        <begin position="69"/>
        <end position="282"/>
    </location>
</feature>
<dbReference type="GO" id="GO:0055085">
    <property type="term" value="P:transmembrane transport"/>
    <property type="evidence" value="ECO:0007669"/>
    <property type="project" value="InterPro"/>
</dbReference>
<organism evidence="9">
    <name type="scientific">uncultured Nocardioidaceae bacterium</name>
    <dbReference type="NCBI Taxonomy" id="253824"/>
    <lineage>
        <taxon>Bacteria</taxon>
        <taxon>Bacillati</taxon>
        <taxon>Actinomycetota</taxon>
        <taxon>Actinomycetes</taxon>
        <taxon>Propionibacteriales</taxon>
        <taxon>Nocardioidaceae</taxon>
        <taxon>environmental samples</taxon>
    </lineage>
</organism>
<dbReference type="Gene3D" id="1.10.3720.10">
    <property type="entry name" value="MetI-like"/>
    <property type="match status" value="1"/>
</dbReference>
<reference evidence="9" key="1">
    <citation type="submission" date="2020-02" db="EMBL/GenBank/DDBJ databases">
        <authorList>
            <person name="Meier V. D."/>
        </authorList>
    </citation>
    <scope>NUCLEOTIDE SEQUENCE</scope>
    <source>
        <strain evidence="9">AVDCRST_MAG46</strain>
    </source>
</reference>
<dbReference type="InterPro" id="IPR051393">
    <property type="entry name" value="ABC_transporter_permease"/>
</dbReference>
<keyword evidence="3" id="KW-1003">Cell membrane</keyword>
<feature type="transmembrane region" description="Helical" evidence="7">
    <location>
        <begin position="72"/>
        <end position="94"/>
    </location>
</feature>
<evidence type="ECO:0000256" key="6">
    <source>
        <dbReference type="ARBA" id="ARBA00023136"/>
    </source>
</evidence>
<evidence type="ECO:0000313" key="9">
    <source>
        <dbReference type="EMBL" id="CAA9358862.1"/>
    </source>
</evidence>
<dbReference type="AlphaFoldDB" id="A0A6J4MGC4"/>
<comment type="subcellular location">
    <subcellularLocation>
        <location evidence="1 7">Cell membrane</location>
        <topology evidence="1 7">Multi-pass membrane protein</topology>
    </subcellularLocation>
</comment>
<evidence type="ECO:0000256" key="4">
    <source>
        <dbReference type="ARBA" id="ARBA00022692"/>
    </source>
</evidence>
<feature type="transmembrane region" description="Helical" evidence="7">
    <location>
        <begin position="261"/>
        <end position="281"/>
    </location>
</feature>
<evidence type="ECO:0000256" key="5">
    <source>
        <dbReference type="ARBA" id="ARBA00022989"/>
    </source>
</evidence>
<keyword evidence="5 7" id="KW-1133">Transmembrane helix</keyword>
<evidence type="ECO:0000259" key="8">
    <source>
        <dbReference type="PROSITE" id="PS50928"/>
    </source>
</evidence>
<accession>A0A6J4MGC4</accession>
<dbReference type="EMBL" id="CADCUD010000217">
    <property type="protein sequence ID" value="CAA9358862.1"/>
    <property type="molecule type" value="Genomic_DNA"/>
</dbReference>